<dbReference type="Gene3D" id="3.60.20.30">
    <property type="entry name" value="(Glycosyl)asparaginase"/>
    <property type="match status" value="1"/>
</dbReference>
<dbReference type="EMBL" id="JARRAG010000002">
    <property type="protein sequence ID" value="MDG3006886.1"/>
    <property type="molecule type" value="Genomic_DNA"/>
</dbReference>
<dbReference type="SUPFAM" id="SSF56235">
    <property type="entry name" value="N-terminal nucleophile aminohydrolases (Ntn hydrolases)"/>
    <property type="match status" value="1"/>
</dbReference>
<dbReference type="PANTHER" id="PTHR10188">
    <property type="entry name" value="L-ASPARAGINASE"/>
    <property type="match status" value="1"/>
</dbReference>
<name>A0ABT6FH14_9BACT</name>
<keyword evidence="2" id="KW-1185">Reference proteome</keyword>
<evidence type="ECO:0000313" key="1">
    <source>
        <dbReference type="EMBL" id="MDG3006886.1"/>
    </source>
</evidence>
<dbReference type="InterPro" id="IPR000246">
    <property type="entry name" value="Peptidase_T2"/>
</dbReference>
<dbReference type="Proteomes" id="UP001216907">
    <property type="component" value="Unassembled WGS sequence"/>
</dbReference>
<dbReference type="InterPro" id="IPR029055">
    <property type="entry name" value="Ntn_hydrolases_N"/>
</dbReference>
<protein>
    <submittedName>
        <fullName evidence="1">Isoaspartyl peptidase/L-asparaginase</fullName>
    </submittedName>
</protein>
<reference evidence="1 2" key="1">
    <citation type="submission" date="2023-03" db="EMBL/GenBank/DDBJ databases">
        <title>Paludisphaera mucosa sp. nov. a novel planctomycete from northern fen.</title>
        <authorList>
            <person name="Ivanova A."/>
        </authorList>
    </citation>
    <scope>NUCLEOTIDE SEQUENCE [LARGE SCALE GENOMIC DNA]</scope>
    <source>
        <strain evidence="1 2">Pla2</strain>
    </source>
</reference>
<dbReference type="RefSeq" id="WP_277863177.1">
    <property type="nucleotide sequence ID" value="NZ_JARRAG010000002.1"/>
</dbReference>
<sequence length="345" mass="36530">MTSNLHRRQFLSLGTTSLAALSIGTYPEKKPGSRKPVVIASGWEKTVEIAMDLVRKGADPLDAAIAGVAIVEADVNEHSVGKGGTPNEEGVVELDASVMHGPTHGGAGVAGLRNITHPAAVARCILQRTKHVLLVGDNALKFAKEHGFPEEDLLTEDTRKAWIAWKESKLRGARIPQMVASLDPPIRELVERPTHGTIHCSVLDTHGDLGAVTTTSGLGYKVPGRVGDSPILGAGLWLDNAVGSCGSVGLGEINLINCASFLVVENLRRGAKPKDALVATTKQIVETALRDPRFRTEDGKPAFDVVFYLLTKDGKYAAANIHGPANIVVADGDTIKTIDSATLID</sequence>
<gene>
    <name evidence="1" type="ORF">PZE19_24200</name>
</gene>
<organism evidence="1 2">
    <name type="scientific">Paludisphaera mucosa</name>
    <dbReference type="NCBI Taxonomy" id="3030827"/>
    <lineage>
        <taxon>Bacteria</taxon>
        <taxon>Pseudomonadati</taxon>
        <taxon>Planctomycetota</taxon>
        <taxon>Planctomycetia</taxon>
        <taxon>Isosphaerales</taxon>
        <taxon>Isosphaeraceae</taxon>
        <taxon>Paludisphaera</taxon>
    </lineage>
</organism>
<comment type="caution">
    <text evidence="1">The sequence shown here is derived from an EMBL/GenBank/DDBJ whole genome shotgun (WGS) entry which is preliminary data.</text>
</comment>
<accession>A0ABT6FH14</accession>
<dbReference type="Pfam" id="PF01112">
    <property type="entry name" value="Asparaginase_2"/>
    <property type="match status" value="1"/>
</dbReference>
<dbReference type="PANTHER" id="PTHR10188:SF6">
    <property type="entry name" value="N(4)-(BETA-N-ACETYLGLUCOSAMINYL)-L-ASPARAGINASE"/>
    <property type="match status" value="1"/>
</dbReference>
<evidence type="ECO:0000313" key="2">
    <source>
        <dbReference type="Proteomes" id="UP001216907"/>
    </source>
</evidence>
<proteinExistence type="predicted"/>